<reference evidence="2" key="1">
    <citation type="journal article" date="2014" name="Front. Microbiol.">
        <title>High frequency of phylogenetically diverse reductive dehalogenase-homologous genes in deep subseafloor sedimentary metagenomes.</title>
        <authorList>
            <person name="Kawai M."/>
            <person name="Futagami T."/>
            <person name="Toyoda A."/>
            <person name="Takaki Y."/>
            <person name="Nishi S."/>
            <person name="Hori S."/>
            <person name="Arai W."/>
            <person name="Tsubouchi T."/>
            <person name="Morono Y."/>
            <person name="Uchiyama I."/>
            <person name="Ito T."/>
            <person name="Fujiyama A."/>
            <person name="Inagaki F."/>
            <person name="Takami H."/>
        </authorList>
    </citation>
    <scope>NUCLEOTIDE SEQUENCE</scope>
    <source>
        <strain evidence="2">Expedition CK06-06</strain>
    </source>
</reference>
<organism evidence="2">
    <name type="scientific">marine sediment metagenome</name>
    <dbReference type="NCBI Taxonomy" id="412755"/>
    <lineage>
        <taxon>unclassified sequences</taxon>
        <taxon>metagenomes</taxon>
        <taxon>ecological metagenomes</taxon>
    </lineage>
</organism>
<protein>
    <submittedName>
        <fullName evidence="2">Uncharacterized protein</fullName>
    </submittedName>
</protein>
<dbReference type="AlphaFoldDB" id="X1FVL0"/>
<name>X1FVL0_9ZZZZ</name>
<accession>X1FVL0</accession>
<comment type="caution">
    <text evidence="2">The sequence shown here is derived from an EMBL/GenBank/DDBJ whole genome shotgun (WGS) entry which is preliminary data.</text>
</comment>
<evidence type="ECO:0000256" key="1">
    <source>
        <dbReference type="SAM" id="MobiDB-lite"/>
    </source>
</evidence>
<dbReference type="EMBL" id="BARU01024470">
    <property type="protein sequence ID" value="GAH49691.1"/>
    <property type="molecule type" value="Genomic_DNA"/>
</dbReference>
<gene>
    <name evidence="2" type="ORF">S03H2_39560</name>
</gene>
<evidence type="ECO:0000313" key="2">
    <source>
        <dbReference type="EMBL" id="GAH49691.1"/>
    </source>
</evidence>
<feature type="region of interest" description="Disordered" evidence="1">
    <location>
        <begin position="89"/>
        <end position="109"/>
    </location>
</feature>
<sequence>MSGIPDGLPKDKIKSYLKHDIFSEINYDPAAVISSINKGTLPVIKNQRTSFSKSVLKLADLLISKEELYTTREKTTPYVASGLVPDTQMRGINPRATNNKYEGQVPDLSGRQAPVYAGDELPRYNNNRSVRVHPQQQIISIKNKLHRKLLDEIDLKEINLFTRRGGQVAGKQEETKTRRDRF</sequence>
<proteinExistence type="predicted"/>